<comment type="similarity">
    <text evidence="1 2">Belongs to the iron/ascorbate-dependent oxidoreductase family.</text>
</comment>
<dbReference type="InterPro" id="IPR027443">
    <property type="entry name" value="IPNS-like_sf"/>
</dbReference>
<gene>
    <name evidence="4" type="ORF">DNG_09858</name>
</gene>
<protein>
    <submittedName>
        <fullName evidence="4">Related to iron/ascorbate family oxidoreductases</fullName>
    </submittedName>
</protein>
<evidence type="ECO:0000313" key="5">
    <source>
        <dbReference type="Proteomes" id="UP001187682"/>
    </source>
</evidence>
<dbReference type="Gene3D" id="2.60.120.330">
    <property type="entry name" value="B-lactam Antibiotic, Isopenicillin N Synthase, Chain"/>
    <property type="match status" value="1"/>
</dbReference>
<dbReference type="GO" id="GO:0044283">
    <property type="term" value="P:small molecule biosynthetic process"/>
    <property type="evidence" value="ECO:0007669"/>
    <property type="project" value="UniProtKB-ARBA"/>
</dbReference>
<evidence type="ECO:0000259" key="3">
    <source>
        <dbReference type="PROSITE" id="PS51471"/>
    </source>
</evidence>
<feature type="domain" description="Fe2OG dioxygenase" evidence="3">
    <location>
        <begin position="176"/>
        <end position="301"/>
    </location>
</feature>
<dbReference type="Proteomes" id="UP001187682">
    <property type="component" value="Unassembled WGS sequence"/>
</dbReference>
<evidence type="ECO:0000256" key="1">
    <source>
        <dbReference type="ARBA" id="ARBA00008056"/>
    </source>
</evidence>
<dbReference type="InterPro" id="IPR026992">
    <property type="entry name" value="DIOX_N"/>
</dbReference>
<keyword evidence="5" id="KW-1185">Reference proteome</keyword>
<comment type="caution">
    <text evidence="4">The sequence shown here is derived from an EMBL/GenBank/DDBJ whole genome shotgun (WGS) entry which is preliminary data.</text>
</comment>
<evidence type="ECO:0000256" key="2">
    <source>
        <dbReference type="RuleBase" id="RU003682"/>
    </source>
</evidence>
<dbReference type="Pfam" id="PF14226">
    <property type="entry name" value="DIOX_N"/>
    <property type="match status" value="1"/>
</dbReference>
<reference evidence="4" key="1">
    <citation type="submission" date="2018-03" db="EMBL/GenBank/DDBJ databases">
        <authorList>
            <person name="Guldener U."/>
        </authorList>
    </citation>
    <scope>NUCLEOTIDE SEQUENCE</scope>
</reference>
<accession>A0AAE8N7K5</accession>
<keyword evidence="2" id="KW-0408">Iron</keyword>
<dbReference type="PRINTS" id="PR00682">
    <property type="entry name" value="IPNSYNTHASE"/>
</dbReference>
<sequence>MAEKTKYVERDVPKISLKDFDSRIDEITSQLCSAAENVGFFGITDHGITPEEVDAIFATSESFFALPDKAKATVPWNPQNVGWEKMSQIRPSTGAADMKESYQLQFGENMNTGGGVPGKDSLWVSDEHLAGFKDKCSTFMNHMQKVSERLMLCFARGLGFPDDYFIKCHDSTRPDCQSVMRLLHYFPTPKTAISDGKTYHRAGAHADWDLLTLLFQQTGQTGLEICPGREAVTNFARGDTWSKVNFEPGVIVCNIGDLLMSWSDDRFKSTFHRVKAPCEPGDYFGESSWDRQTASTIRWSGIQQVLEEACSDTLIIMDAPYYPPPNIERKQGVLDLIAAASSEEHFRLMDRCFFTRALTEELRSKPPGPNNSSLTAAHLHAKLLSTYQKKIQDPGNEYVTGFPVPLHLQIMGNPRLPSIQLCRLHRTSLPFAADPSGPQIQISMRLKDNFFDVENWADWLRVMPDGVRDVRVEGQLPLLK</sequence>
<dbReference type="AlphaFoldDB" id="A0AAE8N7K5"/>
<dbReference type="GO" id="GO:0016491">
    <property type="term" value="F:oxidoreductase activity"/>
    <property type="evidence" value="ECO:0007669"/>
    <property type="project" value="UniProtKB-KW"/>
</dbReference>
<name>A0AAE8N7K5_9PEZI</name>
<proteinExistence type="inferred from homology"/>
<dbReference type="PANTHER" id="PTHR47990">
    <property type="entry name" value="2-OXOGLUTARATE (2OG) AND FE(II)-DEPENDENT OXYGENASE SUPERFAMILY PROTEIN-RELATED"/>
    <property type="match status" value="1"/>
</dbReference>
<dbReference type="InterPro" id="IPR044861">
    <property type="entry name" value="IPNS-like_FE2OG_OXY"/>
</dbReference>
<keyword evidence="2" id="KW-0560">Oxidoreductase</keyword>
<dbReference type="InterPro" id="IPR050231">
    <property type="entry name" value="Iron_ascorbate_oxido_reductase"/>
</dbReference>
<organism evidence="4 5">
    <name type="scientific">Cephalotrichum gorgonifer</name>
    <dbReference type="NCBI Taxonomy" id="2041049"/>
    <lineage>
        <taxon>Eukaryota</taxon>
        <taxon>Fungi</taxon>
        <taxon>Dikarya</taxon>
        <taxon>Ascomycota</taxon>
        <taxon>Pezizomycotina</taxon>
        <taxon>Sordariomycetes</taxon>
        <taxon>Hypocreomycetidae</taxon>
        <taxon>Microascales</taxon>
        <taxon>Microascaceae</taxon>
        <taxon>Cephalotrichum</taxon>
    </lineage>
</organism>
<dbReference type="Pfam" id="PF03171">
    <property type="entry name" value="2OG-FeII_Oxy"/>
    <property type="match status" value="1"/>
</dbReference>
<dbReference type="InterPro" id="IPR005123">
    <property type="entry name" value="Oxoglu/Fe-dep_dioxygenase_dom"/>
</dbReference>
<evidence type="ECO:0000313" key="4">
    <source>
        <dbReference type="EMBL" id="SPO07164.1"/>
    </source>
</evidence>
<dbReference type="GO" id="GO:0046872">
    <property type="term" value="F:metal ion binding"/>
    <property type="evidence" value="ECO:0007669"/>
    <property type="project" value="UniProtKB-KW"/>
</dbReference>
<dbReference type="PROSITE" id="PS51471">
    <property type="entry name" value="FE2OG_OXY"/>
    <property type="match status" value="1"/>
</dbReference>
<dbReference type="SUPFAM" id="SSF51197">
    <property type="entry name" value="Clavaminate synthase-like"/>
    <property type="match status" value="1"/>
</dbReference>
<dbReference type="EMBL" id="ONZQ02000019">
    <property type="protein sequence ID" value="SPO07164.1"/>
    <property type="molecule type" value="Genomic_DNA"/>
</dbReference>
<keyword evidence="2" id="KW-0479">Metal-binding</keyword>